<keyword evidence="12" id="KW-1185">Reference proteome</keyword>
<proteinExistence type="inferred from homology"/>
<feature type="region of interest" description="LID" evidence="10">
    <location>
        <begin position="146"/>
        <end position="156"/>
    </location>
</feature>
<dbReference type="GO" id="GO:0005737">
    <property type="term" value="C:cytoplasm"/>
    <property type="evidence" value="ECO:0007669"/>
    <property type="project" value="UniProtKB-SubCell"/>
</dbReference>
<dbReference type="PANTHER" id="PTHR12595">
    <property type="entry name" value="POS9-ACTIVATING FACTOR FAP7-RELATED"/>
    <property type="match status" value="1"/>
</dbReference>
<dbReference type="EMBL" id="KZ308367">
    <property type="protein sequence ID" value="KAG8228325.1"/>
    <property type="molecule type" value="Genomic_DNA"/>
</dbReference>
<evidence type="ECO:0000256" key="2">
    <source>
        <dbReference type="ARBA" id="ARBA00022490"/>
    </source>
</evidence>
<evidence type="ECO:0000313" key="11">
    <source>
        <dbReference type="EMBL" id="KAG8228325.1"/>
    </source>
</evidence>
<comment type="function">
    <text evidence="10">Broad-specificity nucleoside monophosphate (NMP) kinase that catalyzes the reversible transfer of the terminal phosphate group between nucleoside triphosphates and monophosphates. Has also ATPase activity. Involved in the late cytoplasmic maturation steps of the 40S ribosomal particles, specifically 18S rRNA maturation. While NMP activity is not required for ribosome maturation, ATPase activity is. Associates transiently with small ribosomal subunit protein uS11. ATP hydrolysis breaks the interaction with uS11. May temporarily remove uS11 from the ribosome to enable a conformational change of the ribosomal RNA that is needed for the final maturation step of the small ribosomal subunit. Its NMP activity may have a role in nuclear energy homeostasis.</text>
</comment>
<dbReference type="GO" id="GO:0016887">
    <property type="term" value="F:ATP hydrolysis activity"/>
    <property type="evidence" value="ECO:0007669"/>
    <property type="project" value="UniProtKB-UniRule"/>
</dbReference>
<feature type="binding site" evidence="10">
    <location>
        <position position="53"/>
    </location>
    <ligand>
        <name>ATP</name>
        <dbReference type="ChEBI" id="CHEBI:30616"/>
    </ligand>
</feature>
<evidence type="ECO:0000256" key="6">
    <source>
        <dbReference type="ARBA" id="ARBA00022741"/>
    </source>
</evidence>
<dbReference type="AlphaFoldDB" id="A0A8K0K4R3"/>
<dbReference type="FunFam" id="3.40.50.300:FF:000372">
    <property type="entry name" value="Adenylate kinase isoenzyme 6 homolog"/>
    <property type="match status" value="1"/>
</dbReference>
<feature type="binding site" evidence="10">
    <location>
        <position position="147"/>
    </location>
    <ligand>
        <name>ATP</name>
        <dbReference type="ChEBI" id="CHEBI:30616"/>
    </ligand>
</feature>
<dbReference type="SUPFAM" id="SSF52540">
    <property type="entry name" value="P-loop containing nucleoside triphosphate hydrolases"/>
    <property type="match status" value="1"/>
</dbReference>
<reference evidence="11" key="1">
    <citation type="submission" date="2013-04" db="EMBL/GenBank/DDBJ databases">
        <authorList>
            <person name="Qu J."/>
            <person name="Murali S.C."/>
            <person name="Bandaranaike D."/>
            <person name="Bellair M."/>
            <person name="Blankenburg K."/>
            <person name="Chao H."/>
            <person name="Dinh H."/>
            <person name="Doddapaneni H."/>
            <person name="Downs B."/>
            <person name="Dugan-Rocha S."/>
            <person name="Elkadiri S."/>
            <person name="Gnanaolivu R.D."/>
            <person name="Hernandez B."/>
            <person name="Javaid M."/>
            <person name="Jayaseelan J.C."/>
            <person name="Lee S."/>
            <person name="Li M."/>
            <person name="Ming W."/>
            <person name="Munidasa M."/>
            <person name="Muniz J."/>
            <person name="Nguyen L."/>
            <person name="Ongeri F."/>
            <person name="Osuji N."/>
            <person name="Pu L.-L."/>
            <person name="Puazo M."/>
            <person name="Qu C."/>
            <person name="Quiroz J."/>
            <person name="Raj R."/>
            <person name="Weissenberger G."/>
            <person name="Xin Y."/>
            <person name="Zou X."/>
            <person name="Han Y."/>
            <person name="Richards S."/>
            <person name="Worley K."/>
            <person name="Muzny D."/>
            <person name="Gibbs R."/>
        </authorList>
    </citation>
    <scope>NUCLEOTIDE SEQUENCE</scope>
    <source>
        <strain evidence="11">Sampled in the wild</strain>
    </source>
</reference>
<comment type="subunit">
    <text evidence="10">Monomer and homodimer. Interacts with small ribosomal subunit protein uS11. Not a structural component of 43S pre-ribosomes, but transiently interacts with them by binding to uS11.</text>
</comment>
<dbReference type="Proteomes" id="UP000792457">
    <property type="component" value="Unassembled WGS sequence"/>
</dbReference>
<keyword evidence="4 10" id="KW-0698">rRNA processing</keyword>
<comment type="caution">
    <text evidence="11">The sequence shown here is derived from an EMBL/GenBank/DDBJ whole genome shotgun (WGS) entry which is preliminary data.</text>
</comment>
<evidence type="ECO:0000313" key="12">
    <source>
        <dbReference type="Proteomes" id="UP000792457"/>
    </source>
</evidence>
<evidence type="ECO:0000256" key="8">
    <source>
        <dbReference type="ARBA" id="ARBA00022840"/>
    </source>
</evidence>
<evidence type="ECO:0000256" key="10">
    <source>
        <dbReference type="HAMAP-Rule" id="MF_03173"/>
    </source>
</evidence>
<feature type="binding site" evidence="10">
    <location>
        <position position="54"/>
    </location>
    <ligand>
        <name>ATP</name>
        <dbReference type="ChEBI" id="CHEBI:30616"/>
    </ligand>
</feature>
<evidence type="ECO:0000256" key="9">
    <source>
        <dbReference type="ARBA" id="ARBA00023242"/>
    </source>
</evidence>
<dbReference type="InterPro" id="IPR020618">
    <property type="entry name" value="Adenyl_kinase_AK6"/>
</dbReference>
<comment type="subcellular location">
    <subcellularLocation>
        <location evidence="10">Cytoplasm</location>
    </subcellularLocation>
    <subcellularLocation>
        <location evidence="10">Nucleus</location>
    </subcellularLocation>
</comment>
<dbReference type="PANTHER" id="PTHR12595:SF0">
    <property type="entry name" value="ADENYLATE KINASE ISOENZYME 6"/>
    <property type="match status" value="1"/>
</dbReference>
<evidence type="ECO:0000256" key="1">
    <source>
        <dbReference type="ARBA" id="ARBA00000582"/>
    </source>
</evidence>
<feature type="region of interest" description="NMPbind" evidence="10">
    <location>
        <begin position="71"/>
        <end position="94"/>
    </location>
</feature>
<dbReference type="HAMAP" id="MF_00039">
    <property type="entry name" value="Adenylate_kinase_AK6"/>
    <property type="match status" value="1"/>
</dbReference>
<comment type="catalytic activity">
    <reaction evidence="10">
        <text>ATP + H2O = ADP + phosphate + H(+)</text>
        <dbReference type="Rhea" id="RHEA:13065"/>
        <dbReference type="ChEBI" id="CHEBI:15377"/>
        <dbReference type="ChEBI" id="CHEBI:15378"/>
        <dbReference type="ChEBI" id="CHEBI:30616"/>
        <dbReference type="ChEBI" id="CHEBI:43474"/>
        <dbReference type="ChEBI" id="CHEBI:456216"/>
    </reaction>
</comment>
<dbReference type="GO" id="GO:0006364">
    <property type="term" value="P:rRNA processing"/>
    <property type="evidence" value="ECO:0007669"/>
    <property type="project" value="UniProtKB-KW"/>
</dbReference>
<dbReference type="EC" id="2.7.4.3" evidence="10"/>
<comment type="caution">
    <text evidence="10">Lacks conserved residue(s) required for the propagation of feature annotation.</text>
</comment>
<keyword evidence="5 10" id="KW-0808">Transferase</keyword>
<keyword evidence="2 10" id="KW-0963">Cytoplasm</keyword>
<dbReference type="GO" id="GO:0042274">
    <property type="term" value="P:ribosomal small subunit biogenesis"/>
    <property type="evidence" value="ECO:0007669"/>
    <property type="project" value="UniProtKB-UniRule"/>
</dbReference>
<feature type="binding site" evidence="10">
    <location>
        <position position="56"/>
    </location>
    <ligand>
        <name>ATP</name>
        <dbReference type="ChEBI" id="CHEBI:30616"/>
    </ligand>
</feature>
<organism evidence="11 12">
    <name type="scientific">Ladona fulva</name>
    <name type="common">Scarce chaser dragonfly</name>
    <name type="synonym">Libellula fulva</name>
    <dbReference type="NCBI Taxonomy" id="123851"/>
    <lineage>
        <taxon>Eukaryota</taxon>
        <taxon>Metazoa</taxon>
        <taxon>Ecdysozoa</taxon>
        <taxon>Arthropoda</taxon>
        <taxon>Hexapoda</taxon>
        <taxon>Insecta</taxon>
        <taxon>Pterygota</taxon>
        <taxon>Palaeoptera</taxon>
        <taxon>Odonata</taxon>
        <taxon>Epiprocta</taxon>
        <taxon>Anisoptera</taxon>
        <taxon>Libelluloidea</taxon>
        <taxon>Libellulidae</taxon>
        <taxon>Ladona</taxon>
    </lineage>
</organism>
<keyword evidence="3 10" id="KW-0690">Ribosome biogenesis</keyword>
<dbReference type="InterPro" id="IPR027417">
    <property type="entry name" value="P-loop_NTPase"/>
</dbReference>
<comment type="similarity">
    <text evidence="10">Belongs to the adenylate kinase family. AK6 subfamily.</text>
</comment>
<evidence type="ECO:0000256" key="4">
    <source>
        <dbReference type="ARBA" id="ARBA00022552"/>
    </source>
</evidence>
<evidence type="ECO:0000256" key="5">
    <source>
        <dbReference type="ARBA" id="ARBA00022679"/>
    </source>
</evidence>
<comment type="catalytic activity">
    <reaction evidence="1 10">
        <text>AMP + ATP = 2 ADP</text>
        <dbReference type="Rhea" id="RHEA:12973"/>
        <dbReference type="ChEBI" id="CHEBI:30616"/>
        <dbReference type="ChEBI" id="CHEBI:456215"/>
        <dbReference type="ChEBI" id="CHEBI:456216"/>
        <dbReference type="EC" id="2.7.4.3"/>
    </reaction>
</comment>
<protein>
    <recommendedName>
        <fullName evidence="10">Adenylate kinase isoenzyme 6 homolog</fullName>
        <shortName evidence="10">AK6</shortName>
        <ecNumber evidence="10">2.7.4.3</ecNumber>
    </recommendedName>
    <alternativeName>
        <fullName evidence="10">Dual activity adenylate kinase/ATPase</fullName>
        <shortName evidence="10">AK/ATPase</shortName>
    </alternativeName>
</protein>
<keyword evidence="8 10" id="KW-0067">ATP-binding</keyword>
<dbReference type="GO" id="GO:0004017">
    <property type="term" value="F:AMP kinase activity"/>
    <property type="evidence" value="ECO:0007669"/>
    <property type="project" value="UniProtKB-UniRule"/>
</dbReference>
<gene>
    <name evidence="11" type="ORF">J437_LFUL009370</name>
</gene>
<keyword evidence="7 10" id="KW-0418">Kinase</keyword>
<dbReference type="GO" id="GO:0005634">
    <property type="term" value="C:nucleus"/>
    <property type="evidence" value="ECO:0007669"/>
    <property type="project" value="UniProtKB-SubCell"/>
</dbReference>
<feature type="binding site" evidence="10">
    <location>
        <position position="55"/>
    </location>
    <ligand>
        <name>ATP</name>
        <dbReference type="ChEBI" id="CHEBI:30616"/>
    </ligand>
</feature>
<reference evidence="11" key="2">
    <citation type="submission" date="2017-10" db="EMBL/GenBank/DDBJ databases">
        <title>Ladona fulva Genome sequencing and assembly.</title>
        <authorList>
            <person name="Murali S."/>
            <person name="Richards S."/>
            <person name="Bandaranaike D."/>
            <person name="Bellair M."/>
            <person name="Blankenburg K."/>
            <person name="Chao H."/>
            <person name="Dinh H."/>
            <person name="Doddapaneni H."/>
            <person name="Dugan-Rocha S."/>
            <person name="Elkadiri S."/>
            <person name="Gnanaolivu R."/>
            <person name="Hernandez B."/>
            <person name="Skinner E."/>
            <person name="Javaid M."/>
            <person name="Lee S."/>
            <person name="Li M."/>
            <person name="Ming W."/>
            <person name="Munidasa M."/>
            <person name="Muniz J."/>
            <person name="Nguyen L."/>
            <person name="Hughes D."/>
            <person name="Osuji N."/>
            <person name="Pu L.-L."/>
            <person name="Puazo M."/>
            <person name="Qu C."/>
            <person name="Quiroz J."/>
            <person name="Raj R."/>
            <person name="Weissenberger G."/>
            <person name="Xin Y."/>
            <person name="Zou X."/>
            <person name="Han Y."/>
            <person name="Worley K."/>
            <person name="Muzny D."/>
            <person name="Gibbs R."/>
        </authorList>
    </citation>
    <scope>NUCLEOTIDE SEQUENCE</scope>
    <source>
        <strain evidence="11">Sampled in the wild</strain>
    </source>
</reference>
<dbReference type="GO" id="GO:0005524">
    <property type="term" value="F:ATP binding"/>
    <property type="evidence" value="ECO:0007669"/>
    <property type="project" value="UniProtKB-KW"/>
</dbReference>
<name>A0A8K0K4R3_LADFU</name>
<feature type="binding site" evidence="10">
    <location>
        <position position="51"/>
    </location>
    <ligand>
        <name>ATP</name>
        <dbReference type="ChEBI" id="CHEBI:30616"/>
    </ligand>
</feature>
<evidence type="ECO:0000256" key="3">
    <source>
        <dbReference type="ARBA" id="ARBA00022517"/>
    </source>
</evidence>
<keyword evidence="9 10" id="KW-0539">Nucleus</keyword>
<accession>A0A8K0K4R3</accession>
<dbReference type="Pfam" id="PF13238">
    <property type="entry name" value="AAA_18"/>
    <property type="match status" value="1"/>
</dbReference>
<dbReference type="Gene3D" id="3.40.50.300">
    <property type="entry name" value="P-loop containing nucleotide triphosphate hydrolases"/>
    <property type="match status" value="1"/>
</dbReference>
<sequence length="206" mass="23920">MYHDLLVFEVLDTEAYDQQVSICNISDILNNVIMAEQERDRPNVLITGTPGVGKTTICQKLANKTGLDWIDVGKLAKEKNCFESYDDEYQCPVLDEDKVLDEMEDIMDEGGKIVDYHGCDFFPERWFDVVFVLRADNTVLYDRLATRGYASKKLEENIQCEIFQVILEEAHESYPGIVHELHNNTPEDMEKNLTEISKWIEDWKKK</sequence>
<dbReference type="OrthoDB" id="10251185at2759"/>
<evidence type="ECO:0000256" key="7">
    <source>
        <dbReference type="ARBA" id="ARBA00022777"/>
    </source>
</evidence>
<keyword evidence="6 10" id="KW-0547">Nucleotide-binding</keyword>